<feature type="transmembrane region" description="Helical" evidence="8">
    <location>
        <begin position="184"/>
        <end position="206"/>
    </location>
</feature>
<feature type="transmembrane region" description="Helical" evidence="8">
    <location>
        <begin position="296"/>
        <end position="315"/>
    </location>
</feature>
<evidence type="ECO:0000313" key="10">
    <source>
        <dbReference type="EMBL" id="MBJ6802324.1"/>
    </source>
</evidence>
<dbReference type="PANTHER" id="PTHR30294:SF29">
    <property type="entry name" value="MULTIDRUG ABC TRANSPORTER PERMEASE YBHS-RELATED"/>
    <property type="match status" value="1"/>
</dbReference>
<evidence type="ECO:0000256" key="7">
    <source>
        <dbReference type="ARBA" id="ARBA00023136"/>
    </source>
</evidence>
<feature type="transmembrane region" description="Helical" evidence="8">
    <location>
        <begin position="21"/>
        <end position="43"/>
    </location>
</feature>
<accession>A0ABS0YWK6</accession>
<evidence type="ECO:0000256" key="4">
    <source>
        <dbReference type="ARBA" id="ARBA00022475"/>
    </source>
</evidence>
<proteinExistence type="inferred from homology"/>
<comment type="similarity">
    <text evidence="2">Belongs to the ABC-2 integral membrane protein family.</text>
</comment>
<evidence type="ECO:0000256" key="5">
    <source>
        <dbReference type="ARBA" id="ARBA00022692"/>
    </source>
</evidence>
<comment type="caution">
    <text evidence="10">The sequence shown here is derived from an EMBL/GenBank/DDBJ whole genome shotgun (WGS) entry which is preliminary data.</text>
</comment>
<feature type="transmembrane region" description="Helical" evidence="8">
    <location>
        <begin position="355"/>
        <end position="373"/>
    </location>
</feature>
<dbReference type="PROSITE" id="PS51012">
    <property type="entry name" value="ABC_TM2"/>
    <property type="match status" value="1"/>
</dbReference>
<evidence type="ECO:0000256" key="1">
    <source>
        <dbReference type="ARBA" id="ARBA00004651"/>
    </source>
</evidence>
<evidence type="ECO:0000313" key="11">
    <source>
        <dbReference type="Proteomes" id="UP000641025"/>
    </source>
</evidence>
<dbReference type="EMBL" id="JAEMHK010000018">
    <property type="protein sequence ID" value="MBJ6802324.1"/>
    <property type="molecule type" value="Genomic_DNA"/>
</dbReference>
<evidence type="ECO:0000256" key="8">
    <source>
        <dbReference type="SAM" id="Phobius"/>
    </source>
</evidence>
<organism evidence="10 11">
    <name type="scientific">Geomonas propionica</name>
    <dbReference type="NCBI Taxonomy" id="2798582"/>
    <lineage>
        <taxon>Bacteria</taxon>
        <taxon>Pseudomonadati</taxon>
        <taxon>Thermodesulfobacteriota</taxon>
        <taxon>Desulfuromonadia</taxon>
        <taxon>Geobacterales</taxon>
        <taxon>Geobacteraceae</taxon>
        <taxon>Geomonas</taxon>
    </lineage>
</organism>
<evidence type="ECO:0000259" key="9">
    <source>
        <dbReference type="PROSITE" id="PS51012"/>
    </source>
</evidence>
<keyword evidence="7 8" id="KW-0472">Membrane</keyword>
<dbReference type="InterPro" id="IPR013525">
    <property type="entry name" value="ABC2_TM"/>
</dbReference>
<name>A0ABS0YWK6_9BACT</name>
<dbReference type="InterPro" id="IPR047817">
    <property type="entry name" value="ABC2_TM_bact-type"/>
</dbReference>
<dbReference type="PANTHER" id="PTHR30294">
    <property type="entry name" value="MEMBRANE COMPONENT OF ABC TRANSPORTER YHHJ-RELATED"/>
    <property type="match status" value="1"/>
</dbReference>
<feature type="domain" description="ABC transmembrane type-2" evidence="9">
    <location>
        <begin position="135"/>
        <end position="376"/>
    </location>
</feature>
<gene>
    <name evidence="10" type="ORF">JFN90_19535</name>
</gene>
<feature type="transmembrane region" description="Helical" evidence="8">
    <location>
        <begin position="235"/>
        <end position="256"/>
    </location>
</feature>
<keyword evidence="4" id="KW-1003">Cell membrane</keyword>
<keyword evidence="3" id="KW-0813">Transport</keyword>
<keyword evidence="5 8" id="KW-0812">Transmembrane</keyword>
<keyword evidence="6 8" id="KW-1133">Transmembrane helix</keyword>
<dbReference type="Proteomes" id="UP000641025">
    <property type="component" value="Unassembled WGS sequence"/>
</dbReference>
<evidence type="ECO:0000256" key="6">
    <source>
        <dbReference type="ARBA" id="ARBA00022989"/>
    </source>
</evidence>
<dbReference type="InterPro" id="IPR051449">
    <property type="entry name" value="ABC-2_transporter_component"/>
</dbReference>
<dbReference type="Pfam" id="PF12698">
    <property type="entry name" value="ABC2_membrane_3"/>
    <property type="match status" value="1"/>
</dbReference>
<evidence type="ECO:0000256" key="2">
    <source>
        <dbReference type="ARBA" id="ARBA00007783"/>
    </source>
</evidence>
<dbReference type="RefSeq" id="WP_199396802.1">
    <property type="nucleotide sequence ID" value="NZ_JAEMHK010000018.1"/>
</dbReference>
<reference evidence="10 11" key="1">
    <citation type="submission" date="2020-12" db="EMBL/GenBank/DDBJ databases">
        <title>Geomonas sp. Red259, isolated from paddy soil.</title>
        <authorList>
            <person name="Xu Z."/>
            <person name="Zhang Z."/>
            <person name="Masuda Y."/>
            <person name="Itoh H."/>
            <person name="Senoo K."/>
        </authorList>
    </citation>
    <scope>NUCLEOTIDE SEQUENCE [LARGE SCALE GENOMIC DNA]</scope>
    <source>
        <strain evidence="10 11">Red259</strain>
    </source>
</reference>
<sequence>MMNWNRLCAMARKEMIQIRRDARSIGIVIAMPIVMMFAFGYGVSFDTKHIPVYVYDQEKSQQSQDFVKRFQASVYFNVVRTVTSYPELVRAIDKGDCQIGLVVPPDFSKKLRSGQKVSVQAIFDGTDSNSASLGMSYTEAVAQAHSQQLQLEWLQGRGQGQPRLPLSVDARTWFNENLESMVTIVPGVVAMVMAVVGTFLTSLTVAREWERGTMEQLISTPVTPLEIMLGKLAPYVMIGLADTSLCAVMGVWWFGVPFRGHIWVFLLSTLLFLVVVLSLGYFFSVVAKTQLAASQISLIATFLPAFLLSGFVYPIDQMPTVVRGITHVVPARYYMAILRNVFLKGSSVVTMWQDFVGLAIFAALLGLAATRVFRKKLA</sequence>
<dbReference type="Gene3D" id="3.40.1710.10">
    <property type="entry name" value="abc type-2 transporter like domain"/>
    <property type="match status" value="1"/>
</dbReference>
<comment type="subcellular location">
    <subcellularLocation>
        <location evidence="1">Cell membrane</location>
        <topology evidence="1">Multi-pass membrane protein</topology>
    </subcellularLocation>
</comment>
<protein>
    <submittedName>
        <fullName evidence="10">ABC transporter permease</fullName>
    </submittedName>
</protein>
<keyword evidence="11" id="KW-1185">Reference proteome</keyword>
<feature type="transmembrane region" description="Helical" evidence="8">
    <location>
        <begin position="262"/>
        <end position="284"/>
    </location>
</feature>
<evidence type="ECO:0000256" key="3">
    <source>
        <dbReference type="ARBA" id="ARBA00022448"/>
    </source>
</evidence>